<organism evidence="2 3">
    <name type="scientific">Pseudozyma flocculosa</name>
    <dbReference type="NCBI Taxonomy" id="84751"/>
    <lineage>
        <taxon>Eukaryota</taxon>
        <taxon>Fungi</taxon>
        <taxon>Dikarya</taxon>
        <taxon>Basidiomycota</taxon>
        <taxon>Ustilaginomycotina</taxon>
        <taxon>Ustilaginomycetes</taxon>
        <taxon>Ustilaginales</taxon>
        <taxon>Ustilaginaceae</taxon>
        <taxon>Pseudozyma</taxon>
    </lineage>
</organism>
<keyword evidence="3" id="KW-1185">Reference proteome</keyword>
<evidence type="ECO:0000256" key="1">
    <source>
        <dbReference type="ARBA" id="ARBA00005437"/>
    </source>
</evidence>
<reference evidence="2 3" key="1">
    <citation type="submission" date="2018-03" db="EMBL/GenBank/DDBJ databases">
        <authorList>
            <person name="Guldener U."/>
        </authorList>
    </citation>
    <scope>NUCLEOTIDE SEQUENCE [LARGE SCALE GENOMIC DNA]</scope>
    <source>
        <strain evidence="2 3">DAOM196992</strain>
    </source>
</reference>
<dbReference type="EMBL" id="OOIP01000001">
    <property type="protein sequence ID" value="SPO35203.1"/>
    <property type="molecule type" value="Genomic_DNA"/>
</dbReference>
<name>A0A5C3ESB3_9BASI</name>
<accession>A0A5C3ESB3</accession>
<dbReference type="Pfam" id="PF04525">
    <property type="entry name" value="LOR"/>
    <property type="match status" value="1"/>
</dbReference>
<evidence type="ECO:0000313" key="2">
    <source>
        <dbReference type="EMBL" id="SPO35203.1"/>
    </source>
</evidence>
<sequence length="211" mass="22566">MGFLSNLAGKAPGAAAPLAPVPRPIGVIPHFTQHSTQIALQVREQKMSMSGDDFSVKDAVTGNTMFKVDGSYFSMRDKKNITDASGNPLFTVKKKLIAIHSTYVGTSPKTDDVIFTVKSSFSLGTKLTATFKNVAGDGQETELVLRGDLLDRSAEITTKDGIPVARIARSFVNAGELLFDKQTYVLTVAPGVDAALLLAICICLDEKANEK</sequence>
<dbReference type="OrthoDB" id="97518at2759"/>
<dbReference type="PANTHER" id="PTHR31087:SF161">
    <property type="entry name" value="TUBBY C 2 FAMILY PROTEIN"/>
    <property type="match status" value="1"/>
</dbReference>
<protein>
    <submittedName>
        <fullName evidence="2">Related to DUF567 domain protein</fullName>
    </submittedName>
</protein>
<dbReference type="Proteomes" id="UP000323386">
    <property type="component" value="Unassembled WGS sequence"/>
</dbReference>
<dbReference type="Gene3D" id="2.40.160.200">
    <property type="entry name" value="LURP1-related"/>
    <property type="match status" value="1"/>
</dbReference>
<dbReference type="AlphaFoldDB" id="A0A5C3ESB3"/>
<dbReference type="InterPro" id="IPR007612">
    <property type="entry name" value="LOR"/>
</dbReference>
<dbReference type="SUPFAM" id="SSF54518">
    <property type="entry name" value="Tubby C-terminal domain-like"/>
    <property type="match status" value="1"/>
</dbReference>
<proteinExistence type="inferred from homology"/>
<dbReference type="InterPro" id="IPR038595">
    <property type="entry name" value="LOR_sf"/>
</dbReference>
<comment type="similarity">
    <text evidence="1">Belongs to the LOR family.</text>
</comment>
<dbReference type="PANTHER" id="PTHR31087">
    <property type="match status" value="1"/>
</dbReference>
<dbReference type="InterPro" id="IPR025659">
    <property type="entry name" value="Tubby-like_C"/>
</dbReference>
<gene>
    <name evidence="2" type="ORF">PSFLO_00674</name>
</gene>
<evidence type="ECO:0000313" key="3">
    <source>
        <dbReference type="Proteomes" id="UP000323386"/>
    </source>
</evidence>